<dbReference type="EMBL" id="BAAAYG010000016">
    <property type="protein sequence ID" value="GAA3288326.1"/>
    <property type="molecule type" value="Genomic_DNA"/>
</dbReference>
<evidence type="ECO:0000313" key="3">
    <source>
        <dbReference type="EMBL" id="GAA3288326.1"/>
    </source>
</evidence>
<gene>
    <name evidence="3" type="ORF">GCM10020260_26700</name>
</gene>
<feature type="compositionally biased region" description="Polar residues" evidence="1">
    <location>
        <begin position="1"/>
        <end position="14"/>
    </location>
</feature>
<evidence type="ECO:0000256" key="1">
    <source>
        <dbReference type="SAM" id="MobiDB-lite"/>
    </source>
</evidence>
<name>A0ABP6RFF6_9MICC</name>
<keyword evidence="4" id="KW-1185">Reference proteome</keyword>
<accession>A0ABP6RFF6</accession>
<comment type="caution">
    <text evidence="3">The sequence shown here is derived from an EMBL/GenBank/DDBJ whole genome shotgun (WGS) entry which is preliminary data.</text>
</comment>
<dbReference type="Proteomes" id="UP001501736">
    <property type="component" value="Unassembled WGS sequence"/>
</dbReference>
<proteinExistence type="predicted"/>
<protein>
    <recommendedName>
        <fullName evidence="2">SseB protein N-terminal domain-containing protein</fullName>
    </recommendedName>
</protein>
<evidence type="ECO:0000313" key="4">
    <source>
        <dbReference type="Proteomes" id="UP001501736"/>
    </source>
</evidence>
<reference evidence="4" key="1">
    <citation type="journal article" date="2019" name="Int. J. Syst. Evol. Microbiol.">
        <title>The Global Catalogue of Microorganisms (GCM) 10K type strain sequencing project: providing services to taxonomists for standard genome sequencing and annotation.</title>
        <authorList>
            <consortium name="The Broad Institute Genomics Platform"/>
            <consortium name="The Broad Institute Genome Sequencing Center for Infectious Disease"/>
            <person name="Wu L."/>
            <person name="Ma J."/>
        </authorList>
    </citation>
    <scope>NUCLEOTIDE SEQUENCE [LARGE SCALE GENOMIC DNA]</scope>
    <source>
        <strain evidence="4">JCM 11483</strain>
    </source>
</reference>
<evidence type="ECO:0000259" key="2">
    <source>
        <dbReference type="Pfam" id="PF07179"/>
    </source>
</evidence>
<feature type="domain" description="SseB protein N-terminal" evidence="2">
    <location>
        <begin position="27"/>
        <end position="135"/>
    </location>
</feature>
<organism evidence="3 4">
    <name type="scientific">Nesterenkonia halobia</name>
    <dbReference type="NCBI Taxonomy" id="37922"/>
    <lineage>
        <taxon>Bacteria</taxon>
        <taxon>Bacillati</taxon>
        <taxon>Actinomycetota</taxon>
        <taxon>Actinomycetes</taxon>
        <taxon>Micrococcales</taxon>
        <taxon>Micrococcaceae</taxon>
        <taxon>Nesterenkonia</taxon>
    </lineage>
</organism>
<sequence length="157" mass="16565">MSETPQNSDAQTPDENPEGAAPQQSLQEVLIAGKDGEAQPGDIIRAFLTSSVYFLSPHEISDETSSVNPLTLQDNEGNPLIALFSATDIIPEEYSEHAPHAVDAPGVAVVQSLSGAGIIIDAGQEHGFQISAEGVDRIREDFLSPAAEAEGEGEQQQ</sequence>
<dbReference type="RefSeq" id="WP_344722243.1">
    <property type="nucleotide sequence ID" value="NZ_BAAAYG010000016.1"/>
</dbReference>
<feature type="region of interest" description="Disordered" evidence="1">
    <location>
        <begin position="1"/>
        <end position="34"/>
    </location>
</feature>
<dbReference type="InterPro" id="IPR009839">
    <property type="entry name" value="SseB_N"/>
</dbReference>
<dbReference type="Pfam" id="PF07179">
    <property type="entry name" value="SseB"/>
    <property type="match status" value="1"/>
</dbReference>